<dbReference type="EMBL" id="AP014545">
    <property type="protein sequence ID" value="BBB27877.1"/>
    <property type="molecule type" value="Genomic_DNA"/>
</dbReference>
<proteinExistence type="inferred from homology"/>
<evidence type="ECO:0000256" key="4">
    <source>
        <dbReference type="ARBA" id="ARBA00061571"/>
    </source>
</evidence>
<evidence type="ECO:0000256" key="6">
    <source>
        <dbReference type="SAM" id="MobiDB-lite"/>
    </source>
</evidence>
<dbReference type="Proteomes" id="UP000595663">
    <property type="component" value="Chromosome"/>
</dbReference>
<dbReference type="PROSITE" id="PS50893">
    <property type="entry name" value="ABC_TRANSPORTER_2"/>
    <property type="match status" value="2"/>
</dbReference>
<dbReference type="InterPro" id="IPR003593">
    <property type="entry name" value="AAA+_ATPase"/>
</dbReference>
<evidence type="ECO:0000256" key="5">
    <source>
        <dbReference type="ARBA" id="ARBA00069073"/>
    </source>
</evidence>
<keyword evidence="1" id="KW-0677">Repeat</keyword>
<evidence type="ECO:0000256" key="3">
    <source>
        <dbReference type="ARBA" id="ARBA00022840"/>
    </source>
</evidence>
<gene>
    <name evidence="8" type="ORF">AMJAP_3292</name>
</gene>
<organism evidence="8 9">
    <name type="scientific">Amphritea japonica ATCC BAA-1530</name>
    <dbReference type="NCBI Taxonomy" id="1278309"/>
    <lineage>
        <taxon>Bacteria</taxon>
        <taxon>Pseudomonadati</taxon>
        <taxon>Pseudomonadota</taxon>
        <taxon>Gammaproteobacteria</taxon>
        <taxon>Oceanospirillales</taxon>
        <taxon>Oceanospirillaceae</taxon>
        <taxon>Amphritea</taxon>
    </lineage>
</organism>
<comment type="similarity">
    <text evidence="4">Belongs to the ABC transporter superfamily. ABCF family. YheS subfamily.</text>
</comment>
<dbReference type="InterPro" id="IPR050611">
    <property type="entry name" value="ABCF"/>
</dbReference>
<accession>A0A7R6PD75</accession>
<name>A0A7R6PD75_9GAMM</name>
<dbReference type="KEGG" id="ajp:AMJAP_3292"/>
<dbReference type="CDD" id="cd03221">
    <property type="entry name" value="ABCF_EF-3"/>
    <property type="match status" value="2"/>
</dbReference>
<dbReference type="GO" id="GO:0016887">
    <property type="term" value="F:ATP hydrolysis activity"/>
    <property type="evidence" value="ECO:0007669"/>
    <property type="project" value="InterPro"/>
</dbReference>
<dbReference type="GO" id="GO:0005524">
    <property type="term" value="F:ATP binding"/>
    <property type="evidence" value="ECO:0007669"/>
    <property type="project" value="UniProtKB-KW"/>
</dbReference>
<dbReference type="Pfam" id="PF00005">
    <property type="entry name" value="ABC_tran"/>
    <property type="match status" value="2"/>
</dbReference>
<reference evidence="8 9" key="1">
    <citation type="journal article" date="2008" name="Int. J. Syst. Evol. Microbiol.">
        <title>Amphritea japonica sp. nov. and Amphritea balenae sp. nov., isolated from the sediment adjacent to sperm whale carcasses off Kagoshima, Japan.</title>
        <authorList>
            <person name="Miyazaki M."/>
            <person name="Nogi Y."/>
            <person name="Fujiwara Y."/>
            <person name="Kawato M."/>
            <person name="Nagahama T."/>
            <person name="Kubokawa K."/>
            <person name="Horikoshi K."/>
        </authorList>
    </citation>
    <scope>NUCLEOTIDE SEQUENCE [LARGE SCALE GENOMIC DNA]</scope>
    <source>
        <strain evidence="8 9">ATCC BAA-1530</strain>
    </source>
</reference>
<dbReference type="PANTHER" id="PTHR19211:SF14">
    <property type="entry name" value="ATP-BINDING CASSETTE SUB-FAMILY F MEMBER 1"/>
    <property type="match status" value="1"/>
</dbReference>
<dbReference type="PROSITE" id="PS00211">
    <property type="entry name" value="ABC_TRANSPORTER_1"/>
    <property type="match status" value="1"/>
</dbReference>
<evidence type="ECO:0000256" key="1">
    <source>
        <dbReference type="ARBA" id="ARBA00022737"/>
    </source>
</evidence>
<evidence type="ECO:0000259" key="7">
    <source>
        <dbReference type="PROSITE" id="PS50893"/>
    </source>
</evidence>
<feature type="region of interest" description="Disordered" evidence="6">
    <location>
        <begin position="527"/>
        <end position="561"/>
    </location>
</feature>
<keyword evidence="3 8" id="KW-0067">ATP-binding</keyword>
<feature type="domain" description="ABC transporter" evidence="7">
    <location>
        <begin position="316"/>
        <end position="532"/>
    </location>
</feature>
<protein>
    <recommendedName>
        <fullName evidence="5">Probable ATP-binding protein YheS</fullName>
    </recommendedName>
</protein>
<keyword evidence="9" id="KW-1185">Reference proteome</keyword>
<feature type="domain" description="ABC transporter" evidence="7">
    <location>
        <begin position="8"/>
        <end position="252"/>
    </location>
</feature>
<evidence type="ECO:0000313" key="8">
    <source>
        <dbReference type="EMBL" id="BBB27877.1"/>
    </source>
</evidence>
<dbReference type="InterPro" id="IPR003439">
    <property type="entry name" value="ABC_transporter-like_ATP-bd"/>
</dbReference>
<dbReference type="SUPFAM" id="SSF52540">
    <property type="entry name" value="P-loop containing nucleoside triphosphate hydrolases"/>
    <property type="match status" value="2"/>
</dbReference>
<dbReference type="InterPro" id="IPR017871">
    <property type="entry name" value="ABC_transporter-like_CS"/>
</dbReference>
<dbReference type="Gene3D" id="3.40.50.300">
    <property type="entry name" value="P-loop containing nucleotide triphosphate hydrolases"/>
    <property type="match status" value="2"/>
</dbReference>
<dbReference type="PANTHER" id="PTHR19211">
    <property type="entry name" value="ATP-BINDING TRANSPORT PROTEIN-RELATED"/>
    <property type="match status" value="1"/>
</dbReference>
<dbReference type="InterPro" id="IPR027417">
    <property type="entry name" value="P-loop_NTPase"/>
</dbReference>
<evidence type="ECO:0000256" key="2">
    <source>
        <dbReference type="ARBA" id="ARBA00022741"/>
    </source>
</evidence>
<dbReference type="AlphaFoldDB" id="A0A7R6PD75"/>
<dbReference type="Pfam" id="PF12848">
    <property type="entry name" value="ABC_tran_Xtn"/>
    <property type="match status" value="1"/>
</dbReference>
<dbReference type="InterPro" id="IPR032781">
    <property type="entry name" value="ABC_tran_Xtn"/>
</dbReference>
<evidence type="ECO:0000313" key="9">
    <source>
        <dbReference type="Proteomes" id="UP000595663"/>
    </source>
</evidence>
<dbReference type="SMART" id="SM00382">
    <property type="entry name" value="AAA"/>
    <property type="match status" value="2"/>
</dbReference>
<dbReference type="FunFam" id="3.40.50.300:FF:002053">
    <property type="entry name" value="ABC transporter ATP-binding protein"/>
    <property type="match status" value="1"/>
</dbReference>
<sequence>MLKSAAMIQLNQLSLQRGHMRLLDRAQLTIHANQKVGIVGANGVGKSSLFKLILGQLQPDEGDLQLPGNLTIAHMAQEVGDSNQRAIDYVLDGDQRLRSIQQALENAEQSGNHHRIGELHAQLDAVNGYSAEARAHQLLNGLSFTTPDAERPVNTFSGGWRIRLNLAQALMSHSDILLLDEPTNHLDLDATIWLEQWLRNYQGTLLLISHDRDFLDAVSTHIVHMFQQKTELYKGGYSDFEKRRAERLAQQQSQFEKQQVRIAEIENFVRRFKAKATKAKQAQSRVKELERMELIAPAHIDSPFSFSFQSSDKISFPLLSLDDCALGYEQPILSNVKLTLSPGDRIGLLGPNGAGKSTLIKSLTQDLPLVNGLYKAGEHLKIGYFAQHQLEALDLEASPALHIQRISPKASDQEIRNYLGSFDFNGDRALEPVKLFSGGEKARVALALIAWQRPNLLLLDEPTNHLDLEVRHALTLALQSFEGALILVSHDRHLLRNTVDQFMLVAHGSVAPFDGDMDDYQQWLASQRRGQNQATEAPRENRSLSAADKKEQKRLEAERRKALRPLKNSVDKLEAALDKTTTQLQQLESQLADNSLYEDANKEKLKLLLQQQGELQQKSDEIETDWLEKLEELELLENETTI</sequence>
<feature type="compositionally biased region" description="Basic and acidic residues" evidence="6">
    <location>
        <begin position="537"/>
        <end position="560"/>
    </location>
</feature>
<dbReference type="FunFam" id="3.40.50.300:FF:000011">
    <property type="entry name" value="Putative ABC transporter ATP-binding component"/>
    <property type="match status" value="1"/>
</dbReference>
<keyword evidence="2" id="KW-0547">Nucleotide-binding</keyword>